<evidence type="ECO:0000256" key="2">
    <source>
        <dbReference type="ARBA" id="ARBA00023002"/>
    </source>
</evidence>
<dbReference type="InterPro" id="IPR036291">
    <property type="entry name" value="NAD(P)-bd_dom_sf"/>
</dbReference>
<reference evidence="3" key="1">
    <citation type="submission" date="2014-01" db="EMBL/GenBank/DDBJ databases">
        <title>The genome of the white-rot fungus Pycnoporus cinnabarinus: a basidiomycete model with a versatile arsenal for lignocellulosic biomass breakdown.</title>
        <authorList>
            <person name="Levasseur A."/>
            <person name="Lomascolo A."/>
            <person name="Ruiz-Duenas F.J."/>
            <person name="Uzan E."/>
            <person name="Piumi F."/>
            <person name="Kues U."/>
            <person name="Ram A.F.J."/>
            <person name="Murat C."/>
            <person name="Haon M."/>
            <person name="Benoit I."/>
            <person name="Arfi Y."/>
            <person name="Chevret D."/>
            <person name="Drula E."/>
            <person name="Kwon M.J."/>
            <person name="Gouret P."/>
            <person name="Lesage-Meessen L."/>
            <person name="Lombard V."/>
            <person name="Mariette J."/>
            <person name="Noirot C."/>
            <person name="Park J."/>
            <person name="Patyshakuliyeva A."/>
            <person name="Wieneger R.A.B."/>
            <person name="Wosten H.A.B."/>
            <person name="Martin F."/>
            <person name="Coutinho P.M."/>
            <person name="de Vries R."/>
            <person name="Martinez A.T."/>
            <person name="Klopp C."/>
            <person name="Pontarotti P."/>
            <person name="Henrissat B."/>
            <person name="Record E."/>
        </authorList>
    </citation>
    <scope>NUCLEOTIDE SEQUENCE [LARGE SCALE GENOMIC DNA]</scope>
    <source>
        <strain evidence="3">BRFM137</strain>
    </source>
</reference>
<sequence>MSTKELVWFVTGASRGLGLALTKRILARGDRVVATARNLNAFDPLLADPSTDRSRILILQLDVTSPADAVQGVVREAVEHWGRIDVLVNNAGMGGGVGPSEEQGVDHMMEVMRTNYTGTLSVTHAVLPHMRKRCAGTVLLFGSRTAYRNEFLGPCECSPRRVCPCAD</sequence>
<dbReference type="PANTHER" id="PTHR43976">
    <property type="entry name" value="SHORT CHAIN DEHYDROGENASE"/>
    <property type="match status" value="1"/>
</dbReference>
<dbReference type="PRINTS" id="PR00081">
    <property type="entry name" value="GDHRDH"/>
</dbReference>
<dbReference type="PANTHER" id="PTHR43976:SF16">
    <property type="entry name" value="SHORT-CHAIN DEHYDROGENASE_REDUCTASE FAMILY PROTEIN"/>
    <property type="match status" value="1"/>
</dbReference>
<dbReference type="OrthoDB" id="1274115at2759"/>
<organism evidence="3 4">
    <name type="scientific">Pycnoporus cinnabarinus</name>
    <name type="common">Cinnabar-red polypore</name>
    <name type="synonym">Trametes cinnabarina</name>
    <dbReference type="NCBI Taxonomy" id="5643"/>
    <lineage>
        <taxon>Eukaryota</taxon>
        <taxon>Fungi</taxon>
        <taxon>Dikarya</taxon>
        <taxon>Basidiomycota</taxon>
        <taxon>Agaricomycotina</taxon>
        <taxon>Agaricomycetes</taxon>
        <taxon>Polyporales</taxon>
        <taxon>Polyporaceae</taxon>
        <taxon>Trametes</taxon>
    </lineage>
</organism>
<keyword evidence="2" id="KW-0560">Oxidoreductase</keyword>
<dbReference type="Gene3D" id="3.40.50.720">
    <property type="entry name" value="NAD(P)-binding Rossmann-like Domain"/>
    <property type="match status" value="1"/>
</dbReference>
<dbReference type="InterPro" id="IPR002347">
    <property type="entry name" value="SDR_fam"/>
</dbReference>
<dbReference type="Pfam" id="PF00106">
    <property type="entry name" value="adh_short"/>
    <property type="match status" value="1"/>
</dbReference>
<dbReference type="OMA" id="HIKEPNI"/>
<dbReference type="HOGENOM" id="CLU_010194_2_18_1"/>
<dbReference type="SUPFAM" id="SSF51735">
    <property type="entry name" value="NAD(P)-binding Rossmann-fold domains"/>
    <property type="match status" value="1"/>
</dbReference>
<dbReference type="Proteomes" id="UP000029665">
    <property type="component" value="Unassembled WGS sequence"/>
</dbReference>
<name>A0A060S3I6_PYCCI</name>
<dbReference type="STRING" id="5643.A0A060S3I6"/>
<evidence type="ECO:0000313" key="4">
    <source>
        <dbReference type="Proteomes" id="UP000029665"/>
    </source>
</evidence>
<proteinExistence type="inferred from homology"/>
<protein>
    <recommendedName>
        <fullName evidence="5">Ketoreductase (KR) domain-containing protein</fullName>
    </recommendedName>
</protein>
<evidence type="ECO:0000313" key="3">
    <source>
        <dbReference type="EMBL" id="CDO68982.1"/>
    </source>
</evidence>
<evidence type="ECO:0008006" key="5">
    <source>
        <dbReference type="Google" id="ProtNLM"/>
    </source>
</evidence>
<dbReference type="GO" id="GO:0016491">
    <property type="term" value="F:oxidoreductase activity"/>
    <property type="evidence" value="ECO:0007669"/>
    <property type="project" value="UniProtKB-KW"/>
</dbReference>
<evidence type="ECO:0000256" key="1">
    <source>
        <dbReference type="ARBA" id="ARBA00006484"/>
    </source>
</evidence>
<accession>A0A060S3I6</accession>
<keyword evidence="4" id="KW-1185">Reference proteome</keyword>
<comment type="caution">
    <text evidence="3">The sequence shown here is derived from an EMBL/GenBank/DDBJ whole genome shotgun (WGS) entry which is preliminary data.</text>
</comment>
<comment type="similarity">
    <text evidence="1">Belongs to the short-chain dehydrogenases/reductases (SDR) family.</text>
</comment>
<dbReference type="InterPro" id="IPR051911">
    <property type="entry name" value="SDR_oxidoreductase"/>
</dbReference>
<dbReference type="AlphaFoldDB" id="A0A060S3I6"/>
<dbReference type="EMBL" id="CCBP010000030">
    <property type="protein sequence ID" value="CDO68982.1"/>
    <property type="molecule type" value="Genomic_DNA"/>
</dbReference>
<gene>
    <name evidence="3" type="ORF">BN946_scf184777.g12</name>
</gene>